<reference evidence="1 2" key="1">
    <citation type="submission" date="2016-11" db="EMBL/GenBank/DDBJ databases">
        <title>Mixed transmission modes and dynamic genome evolution in an obligate animal-bacterial symbiosis.</title>
        <authorList>
            <person name="Russell S.L."/>
            <person name="Corbett-Detig R.B."/>
            <person name="Cavanaugh C.M."/>
        </authorList>
    </citation>
    <scope>NUCLEOTIDE SEQUENCE [LARGE SCALE GENOMIC DNA]</scope>
    <source>
        <strain evidence="1">MA-KB16</strain>
    </source>
</reference>
<proteinExistence type="predicted"/>
<evidence type="ECO:0008006" key="3">
    <source>
        <dbReference type="Google" id="ProtNLM"/>
    </source>
</evidence>
<dbReference type="Proteomes" id="UP000190962">
    <property type="component" value="Unassembled WGS sequence"/>
</dbReference>
<comment type="caution">
    <text evidence="1">The sequence shown here is derived from an EMBL/GenBank/DDBJ whole genome shotgun (WGS) entry which is preliminary data.</text>
</comment>
<dbReference type="AlphaFoldDB" id="A0A1T2DEM5"/>
<name>A0A1T2DEM5_SOVGS</name>
<evidence type="ECO:0000313" key="2">
    <source>
        <dbReference type="Proteomes" id="UP000190962"/>
    </source>
</evidence>
<protein>
    <recommendedName>
        <fullName evidence="3">Prolyl 4-hydroxylase alpha subunit Fe(2+) 2OG dioxygenase domain-containing protein</fullName>
    </recommendedName>
</protein>
<sequence>MHQTFTSLLSHEQCGQLLSAAQENIGLFKASQGVLRRMGASGNDVLSEYQFLKYWHMPDSLKTKVDASLPAELRKNANEAWLLHFPKGGQLDRYLAAKPLFNCLSIPLNDGGVFELWDSGKAEALTNKAGDAYFFSLANEHQVPVTQQDDWYLCFLFLHHIEVKPND</sequence>
<accession>A0A1T2DEM5</accession>
<dbReference type="RefSeq" id="WP_078453295.1">
    <property type="nucleotide sequence ID" value="NZ_MPNX01000016.1"/>
</dbReference>
<gene>
    <name evidence="1" type="ORF">BOV88_10155</name>
</gene>
<evidence type="ECO:0000313" key="1">
    <source>
        <dbReference type="EMBL" id="OOY34374.1"/>
    </source>
</evidence>
<organism evidence="1 2">
    <name type="scientific">Solemya velum gill symbiont</name>
    <dbReference type="NCBI Taxonomy" id="2340"/>
    <lineage>
        <taxon>Bacteria</taxon>
        <taxon>Pseudomonadati</taxon>
        <taxon>Pseudomonadota</taxon>
        <taxon>Gammaproteobacteria</taxon>
        <taxon>sulfur-oxidizing symbionts</taxon>
    </lineage>
</organism>
<dbReference type="EMBL" id="MPNX01000016">
    <property type="protein sequence ID" value="OOY34374.1"/>
    <property type="molecule type" value="Genomic_DNA"/>
</dbReference>